<gene>
    <name evidence="1" type="ORF">M407DRAFT_199530</name>
</gene>
<dbReference type="EMBL" id="KN823021">
    <property type="protein sequence ID" value="KIO26641.1"/>
    <property type="molecule type" value="Genomic_DNA"/>
</dbReference>
<proteinExistence type="predicted"/>
<accession>A0A0C3QIG3</accession>
<evidence type="ECO:0000313" key="1">
    <source>
        <dbReference type="EMBL" id="KIO26641.1"/>
    </source>
</evidence>
<reference evidence="1 2" key="1">
    <citation type="submission" date="2014-04" db="EMBL/GenBank/DDBJ databases">
        <authorList>
            <consortium name="DOE Joint Genome Institute"/>
            <person name="Kuo A."/>
            <person name="Girlanda M."/>
            <person name="Perotto S."/>
            <person name="Kohler A."/>
            <person name="Nagy L.G."/>
            <person name="Floudas D."/>
            <person name="Copeland A."/>
            <person name="Barry K.W."/>
            <person name="Cichocki N."/>
            <person name="Veneault-Fourrey C."/>
            <person name="LaButti K."/>
            <person name="Lindquist E.A."/>
            <person name="Lipzen A."/>
            <person name="Lundell T."/>
            <person name="Morin E."/>
            <person name="Murat C."/>
            <person name="Sun H."/>
            <person name="Tunlid A."/>
            <person name="Henrissat B."/>
            <person name="Grigoriev I.V."/>
            <person name="Hibbett D.S."/>
            <person name="Martin F."/>
            <person name="Nordberg H.P."/>
            <person name="Cantor M.N."/>
            <person name="Hua S.X."/>
        </authorList>
    </citation>
    <scope>NUCLEOTIDE SEQUENCE [LARGE SCALE GENOMIC DNA]</scope>
    <source>
        <strain evidence="1 2">MUT 4182</strain>
    </source>
</reference>
<organism evidence="1 2">
    <name type="scientific">Tulasnella calospora MUT 4182</name>
    <dbReference type="NCBI Taxonomy" id="1051891"/>
    <lineage>
        <taxon>Eukaryota</taxon>
        <taxon>Fungi</taxon>
        <taxon>Dikarya</taxon>
        <taxon>Basidiomycota</taxon>
        <taxon>Agaricomycotina</taxon>
        <taxon>Agaricomycetes</taxon>
        <taxon>Cantharellales</taxon>
        <taxon>Tulasnellaceae</taxon>
        <taxon>Tulasnella</taxon>
    </lineage>
</organism>
<dbReference type="AlphaFoldDB" id="A0A0C3QIG3"/>
<dbReference type="HOGENOM" id="CLU_2689637_0_0_1"/>
<dbReference type="Proteomes" id="UP000054248">
    <property type="component" value="Unassembled WGS sequence"/>
</dbReference>
<sequence length="74" mass="8369">MVLKQPRSIFMSCSLSVSRLSESRKSGASARYYYALCGDQDPTLLDRVRSLGGLNWCDVIEPRRWSPERTSGVQ</sequence>
<protein>
    <submittedName>
        <fullName evidence="1">Uncharacterized protein</fullName>
    </submittedName>
</protein>
<evidence type="ECO:0000313" key="2">
    <source>
        <dbReference type="Proteomes" id="UP000054248"/>
    </source>
</evidence>
<reference evidence="2" key="2">
    <citation type="submission" date="2015-01" db="EMBL/GenBank/DDBJ databases">
        <title>Evolutionary Origins and Diversification of the Mycorrhizal Mutualists.</title>
        <authorList>
            <consortium name="DOE Joint Genome Institute"/>
            <consortium name="Mycorrhizal Genomics Consortium"/>
            <person name="Kohler A."/>
            <person name="Kuo A."/>
            <person name="Nagy L.G."/>
            <person name="Floudas D."/>
            <person name="Copeland A."/>
            <person name="Barry K.W."/>
            <person name="Cichocki N."/>
            <person name="Veneault-Fourrey C."/>
            <person name="LaButti K."/>
            <person name="Lindquist E.A."/>
            <person name="Lipzen A."/>
            <person name="Lundell T."/>
            <person name="Morin E."/>
            <person name="Murat C."/>
            <person name="Riley R."/>
            <person name="Ohm R."/>
            <person name="Sun H."/>
            <person name="Tunlid A."/>
            <person name="Henrissat B."/>
            <person name="Grigoriev I.V."/>
            <person name="Hibbett D.S."/>
            <person name="Martin F."/>
        </authorList>
    </citation>
    <scope>NUCLEOTIDE SEQUENCE [LARGE SCALE GENOMIC DNA]</scope>
    <source>
        <strain evidence="2">MUT 4182</strain>
    </source>
</reference>
<name>A0A0C3QIG3_9AGAM</name>
<keyword evidence="2" id="KW-1185">Reference proteome</keyword>